<gene>
    <name evidence="5" type="ORF">BHF68_00175</name>
</gene>
<feature type="transmembrane region" description="Helical" evidence="3">
    <location>
        <begin position="80"/>
        <end position="99"/>
    </location>
</feature>
<dbReference type="Gene3D" id="1.10.10.1320">
    <property type="entry name" value="Anti-sigma factor, zinc-finger domain"/>
    <property type="match status" value="1"/>
</dbReference>
<feature type="domain" description="Putative zinc-finger" evidence="4">
    <location>
        <begin position="3"/>
        <end position="36"/>
    </location>
</feature>
<dbReference type="InterPro" id="IPR027383">
    <property type="entry name" value="Znf_put"/>
</dbReference>
<evidence type="ECO:0000313" key="5">
    <source>
        <dbReference type="EMBL" id="OEF98145.1"/>
    </source>
</evidence>
<comment type="caution">
    <text evidence="5">The sequence shown here is derived from an EMBL/GenBank/DDBJ whole genome shotgun (WGS) entry which is preliminary data.</text>
</comment>
<dbReference type="Pfam" id="PF13490">
    <property type="entry name" value="zf-HC2"/>
    <property type="match status" value="1"/>
</dbReference>
<reference evidence="5 6" key="1">
    <citation type="submission" date="2016-09" db="EMBL/GenBank/DDBJ databases">
        <title>Draft genome sequence for the type strain of Desulfuribacillus alkaliarsenatis AHT28, an obligately anaerobic, sulfidogenic bacterium isolated from Russian soda lake sediments.</title>
        <authorList>
            <person name="Abin C.A."/>
            <person name="Hollibaugh J.T."/>
        </authorList>
    </citation>
    <scope>NUCLEOTIDE SEQUENCE [LARGE SCALE GENOMIC DNA]</scope>
    <source>
        <strain evidence="5 6">AHT28</strain>
    </source>
</reference>
<dbReference type="RefSeq" id="WP_069641637.1">
    <property type="nucleotide sequence ID" value="NZ_MIJE01000001.1"/>
</dbReference>
<organism evidence="5 6">
    <name type="scientific">Desulfuribacillus alkaliarsenatis</name>
    <dbReference type="NCBI Taxonomy" id="766136"/>
    <lineage>
        <taxon>Bacteria</taxon>
        <taxon>Bacillati</taxon>
        <taxon>Bacillota</taxon>
        <taxon>Desulfuribacillia</taxon>
        <taxon>Desulfuribacillales</taxon>
        <taxon>Desulfuribacillaceae</taxon>
        <taxon>Desulfuribacillus</taxon>
    </lineage>
</organism>
<accession>A0A1E5G4X0</accession>
<dbReference type="Proteomes" id="UP000094296">
    <property type="component" value="Unassembled WGS sequence"/>
</dbReference>
<evidence type="ECO:0000313" key="6">
    <source>
        <dbReference type="Proteomes" id="UP000094296"/>
    </source>
</evidence>
<dbReference type="OrthoDB" id="9782842at2"/>
<sequence>MKCKVDEQMLLQWFLGELSETERQRLQNHIDFCEHCTERIAELYQFQHAWNDECEQPPDVFVDNVMSQIVRKRKVKVLDVLHYLTAAAATFLLVYLGGFEQMLGSLEVMPERIYETNDSIHQATEAGLGLIKGINYYITGYIEQLKVY</sequence>
<evidence type="ECO:0000256" key="2">
    <source>
        <dbReference type="ARBA" id="ARBA00024438"/>
    </source>
</evidence>
<protein>
    <recommendedName>
        <fullName evidence="2">Anti-sigma-W factor RsiW</fullName>
    </recommendedName>
</protein>
<dbReference type="STRING" id="766136.BHF68_00175"/>
<dbReference type="EMBL" id="MIJE01000001">
    <property type="protein sequence ID" value="OEF98145.1"/>
    <property type="molecule type" value="Genomic_DNA"/>
</dbReference>
<dbReference type="InterPro" id="IPR041916">
    <property type="entry name" value="Anti_sigma_zinc_sf"/>
</dbReference>
<keyword evidence="6" id="KW-1185">Reference proteome</keyword>
<name>A0A1E5G4X0_9FIRM</name>
<evidence type="ECO:0000259" key="4">
    <source>
        <dbReference type="Pfam" id="PF13490"/>
    </source>
</evidence>
<evidence type="ECO:0000256" key="3">
    <source>
        <dbReference type="SAM" id="Phobius"/>
    </source>
</evidence>
<comment type="similarity">
    <text evidence="1">Belongs to the zinc-associated anti-sigma factor (ZAS) superfamily. Anti-sigma-W factor family.</text>
</comment>
<keyword evidence="3" id="KW-0472">Membrane</keyword>
<evidence type="ECO:0000256" key="1">
    <source>
        <dbReference type="ARBA" id="ARBA00024353"/>
    </source>
</evidence>
<keyword evidence="3" id="KW-1133">Transmembrane helix</keyword>
<dbReference type="AlphaFoldDB" id="A0A1E5G4X0"/>
<proteinExistence type="inferred from homology"/>
<keyword evidence="3" id="KW-0812">Transmembrane</keyword>